<evidence type="ECO:0000313" key="2">
    <source>
        <dbReference type="EMBL" id="MXP09871.1"/>
    </source>
</evidence>
<protein>
    <submittedName>
        <fullName evidence="2">Uncharacterized protein</fullName>
    </submittedName>
</protein>
<sequence length="453" mass="51014">MSGPWVRRVAFNAPLYTGLFVDARAAVRDQFTAVQDAIESASLPPGEWDVARSKVRASGLQIDVDNRRGVTIMPRYIVERRLQGEQMAAVLDALGLPRELADENLGARFVADTIAVRQLDFGYASLLVEGEITCGECTDIKSFRAMVEGLSSQVPCWTALVEQTRTALQDILPEDYLLQSNSENSLPAPIVKQRDEAGAKMLWVHRIFQFRRGDPLVDEQGEVEAVVFRYQPDDVRNLSIDDAYDCYVGVGNSLVIAGDDADPADLDVVPRVVAMQNVYWARLESFDVELFHYVNELSIEVDQRNISGFDKIQALEEKSQEIVDLLEYAELFRSAYNDYAYHLDPQSRVLWQEIVSCWGTDNRFDAVNNKLATLEKMYDRVRGSLRSLYDSQLNTFVIFFTLFGLMSVAVDMIGFVQEGSFRGVDYLRIGILGMMLVGLSLVGWKLLGRRTPL</sequence>
<feature type="transmembrane region" description="Helical" evidence="1">
    <location>
        <begin position="426"/>
        <end position="447"/>
    </location>
</feature>
<dbReference type="AlphaFoldDB" id="A0A6I4U5Z9"/>
<keyword evidence="1" id="KW-0472">Membrane</keyword>
<reference evidence="2 3" key="1">
    <citation type="submission" date="2019-12" db="EMBL/GenBank/DDBJ databases">
        <title>Genomic-based taxomic classification of the family Erythrobacteraceae.</title>
        <authorList>
            <person name="Xu L."/>
        </authorList>
    </citation>
    <scope>NUCLEOTIDE SEQUENCE [LARGE SCALE GENOMIC DNA]</scope>
    <source>
        <strain evidence="2 3">LMG 29519</strain>
    </source>
</reference>
<evidence type="ECO:0000256" key="1">
    <source>
        <dbReference type="SAM" id="Phobius"/>
    </source>
</evidence>
<keyword evidence="1" id="KW-1133">Transmembrane helix</keyword>
<evidence type="ECO:0000313" key="3">
    <source>
        <dbReference type="Proteomes" id="UP000429229"/>
    </source>
</evidence>
<keyword evidence="1" id="KW-0812">Transmembrane</keyword>
<name>A0A6I4U5Z9_9SPHN</name>
<comment type="caution">
    <text evidence="2">The sequence shown here is derived from an EMBL/GenBank/DDBJ whole genome shotgun (WGS) entry which is preliminary data.</text>
</comment>
<dbReference type="OrthoDB" id="9817953at2"/>
<organism evidence="2 3">
    <name type="scientific">Alteriqipengyuania halimionae</name>
    <dbReference type="NCBI Taxonomy" id="1926630"/>
    <lineage>
        <taxon>Bacteria</taxon>
        <taxon>Pseudomonadati</taxon>
        <taxon>Pseudomonadota</taxon>
        <taxon>Alphaproteobacteria</taxon>
        <taxon>Sphingomonadales</taxon>
        <taxon>Erythrobacteraceae</taxon>
        <taxon>Alteriqipengyuania</taxon>
    </lineage>
</organism>
<proteinExistence type="predicted"/>
<dbReference type="EMBL" id="WTYR01000001">
    <property type="protein sequence ID" value="MXP09871.1"/>
    <property type="molecule type" value="Genomic_DNA"/>
</dbReference>
<dbReference type="Proteomes" id="UP000429229">
    <property type="component" value="Unassembled WGS sequence"/>
</dbReference>
<keyword evidence="3" id="KW-1185">Reference proteome</keyword>
<accession>A0A6I4U5Z9</accession>
<feature type="transmembrane region" description="Helical" evidence="1">
    <location>
        <begin position="393"/>
        <end position="414"/>
    </location>
</feature>
<dbReference type="RefSeq" id="WP_160616532.1">
    <property type="nucleotide sequence ID" value="NZ_WTYR01000001.1"/>
</dbReference>
<gene>
    <name evidence="2" type="ORF">GRI68_06730</name>
</gene>